<dbReference type="OrthoDB" id="396512at2"/>
<dbReference type="Pfam" id="PF00535">
    <property type="entry name" value="Glycos_transf_2"/>
    <property type="match status" value="1"/>
</dbReference>
<evidence type="ECO:0000313" key="4">
    <source>
        <dbReference type="EMBL" id="SHM51989.1"/>
    </source>
</evidence>
<proteinExistence type="predicted"/>
<dbReference type="Gene3D" id="3.90.550.10">
    <property type="entry name" value="Spore Coat Polysaccharide Biosynthesis Protein SpsA, Chain A"/>
    <property type="match status" value="1"/>
</dbReference>
<dbReference type="RefSeq" id="WP_073297617.1">
    <property type="nucleotide sequence ID" value="NZ_FRAV01000052.1"/>
</dbReference>
<dbReference type="AlphaFoldDB" id="A0A1M7JFZ7"/>
<dbReference type="GO" id="GO:0016758">
    <property type="term" value="F:hexosyltransferase activity"/>
    <property type="evidence" value="ECO:0007669"/>
    <property type="project" value="UniProtKB-ARBA"/>
</dbReference>
<dbReference type="STRING" id="1302687.SAMN05444267_105213"/>
<dbReference type="SUPFAM" id="SSF53448">
    <property type="entry name" value="Nucleotide-diphospho-sugar transferases"/>
    <property type="match status" value="1"/>
</dbReference>
<keyword evidence="5" id="KW-1185">Reference proteome</keyword>
<evidence type="ECO:0000256" key="2">
    <source>
        <dbReference type="ARBA" id="ARBA00022679"/>
    </source>
</evidence>
<reference evidence="5" key="1">
    <citation type="submission" date="2016-11" db="EMBL/GenBank/DDBJ databases">
        <authorList>
            <person name="Varghese N."/>
            <person name="Submissions S."/>
        </authorList>
    </citation>
    <scope>NUCLEOTIDE SEQUENCE [LARGE SCALE GENOMIC DNA]</scope>
    <source>
        <strain evidence="5">DSM 26899</strain>
    </source>
</reference>
<organism evidence="4 5">
    <name type="scientific">Chryseobacterium polytrichastri</name>
    <dbReference type="NCBI Taxonomy" id="1302687"/>
    <lineage>
        <taxon>Bacteria</taxon>
        <taxon>Pseudomonadati</taxon>
        <taxon>Bacteroidota</taxon>
        <taxon>Flavobacteriia</taxon>
        <taxon>Flavobacteriales</taxon>
        <taxon>Weeksellaceae</taxon>
        <taxon>Chryseobacterium group</taxon>
        <taxon>Chryseobacterium</taxon>
    </lineage>
</organism>
<protein>
    <submittedName>
        <fullName evidence="4">Glycosyltransferase involved in cell wall bisynthesis</fullName>
    </submittedName>
</protein>
<evidence type="ECO:0000256" key="1">
    <source>
        <dbReference type="ARBA" id="ARBA00022676"/>
    </source>
</evidence>
<name>A0A1M7JFZ7_9FLAO</name>
<dbReference type="InterPro" id="IPR029044">
    <property type="entry name" value="Nucleotide-diphossugar_trans"/>
</dbReference>
<evidence type="ECO:0000259" key="3">
    <source>
        <dbReference type="Pfam" id="PF00535"/>
    </source>
</evidence>
<feature type="domain" description="Glycosyltransferase 2-like" evidence="3">
    <location>
        <begin position="10"/>
        <end position="173"/>
    </location>
</feature>
<dbReference type="InterPro" id="IPR001173">
    <property type="entry name" value="Glyco_trans_2-like"/>
</dbReference>
<dbReference type="CDD" id="cd00761">
    <property type="entry name" value="Glyco_tranf_GTA_type"/>
    <property type="match status" value="1"/>
</dbReference>
<sequence>MINLVPPKVSIIVPVYNVENYLAKCLDSLMNQTLQNIEVLVINDGSKDNSEKIIQQYAQQYPEKIKAFSKENGGLSDARNFGIDRATGDFIGFVDSDDYVTETMFEEMVTLAEKYQSKMVICNIQKVDQHGNITQKLTQIPNMPEEIILKDNFSVFSDLSYFACNKLFQKELFDQKRFKKGVHFEDIQLIPQLLLACENIAQTQNFHYQYLERTDSISKTHTEKGLDILKAVEDVESIFEKSQYSEKKRELKNFQIFEGVYSFLAYLAFVKSDEVFYDMANKLEIFMKDRNLKLKDILNYSRFDKNYLLSLPLKKKIFYLLFFAGQKKMIRKLM</sequence>
<dbReference type="PANTHER" id="PTHR22916">
    <property type="entry name" value="GLYCOSYLTRANSFERASE"/>
    <property type="match status" value="1"/>
</dbReference>
<dbReference type="PANTHER" id="PTHR22916:SF51">
    <property type="entry name" value="GLYCOSYLTRANSFERASE EPSH-RELATED"/>
    <property type="match status" value="1"/>
</dbReference>
<dbReference type="Proteomes" id="UP000184364">
    <property type="component" value="Unassembled WGS sequence"/>
</dbReference>
<evidence type="ECO:0000313" key="5">
    <source>
        <dbReference type="Proteomes" id="UP000184364"/>
    </source>
</evidence>
<keyword evidence="1" id="KW-0328">Glycosyltransferase</keyword>
<accession>A0A1M7JFZ7</accession>
<dbReference type="EMBL" id="FRAV01000052">
    <property type="protein sequence ID" value="SHM51989.1"/>
    <property type="molecule type" value="Genomic_DNA"/>
</dbReference>
<gene>
    <name evidence="4" type="ORF">SAMN05444267_105213</name>
</gene>
<keyword evidence="2 4" id="KW-0808">Transferase</keyword>